<organism evidence="1 2">
    <name type="scientific">Enterococcus faecium</name>
    <name type="common">Streptococcus faecium</name>
    <dbReference type="NCBI Taxonomy" id="1352"/>
    <lineage>
        <taxon>Bacteria</taxon>
        <taxon>Bacillati</taxon>
        <taxon>Bacillota</taxon>
        <taxon>Bacilli</taxon>
        <taxon>Lactobacillales</taxon>
        <taxon>Enterococcaceae</taxon>
        <taxon>Enterococcus</taxon>
    </lineage>
</organism>
<protein>
    <submittedName>
        <fullName evidence="1">DUF4357 domain-containing protein</fullName>
    </submittedName>
</protein>
<evidence type="ECO:0000313" key="2">
    <source>
        <dbReference type="Proteomes" id="UP000249070"/>
    </source>
</evidence>
<sequence>MKIHYFLLLNLAVHCRPVESSAQWKTGNFFIRYNDVIDSYIEDGKVIEKNGVLRTILDISYNSPSRVAELISGNSTNGWSFVEGLSELRTMDQE</sequence>
<comment type="caution">
    <text evidence="1">The sequence shown here is derived from an EMBL/GenBank/DDBJ whole genome shotgun (WGS) entry which is preliminary data.</text>
</comment>
<dbReference type="EMBL" id="QHGU01000134">
    <property type="protein sequence ID" value="PZM53092.1"/>
    <property type="molecule type" value="Genomic_DNA"/>
</dbReference>
<gene>
    <name evidence="1" type="ORF">DKP91_14525</name>
</gene>
<name>A0AB73TME1_ENTFC</name>
<reference evidence="1 2" key="1">
    <citation type="submission" date="2018-05" db="EMBL/GenBank/DDBJ databases">
        <title>Vancomycin-resistant Enterococcus faecium strain from Chelyabinsk, Russia.</title>
        <authorList>
            <person name="Gostev V."/>
            <person name="Goncharov A."/>
            <person name="Kolodzhieva V."/>
            <person name="Suvorov A."/>
            <person name="Sidorenko S."/>
            <person name="Zueva L."/>
        </authorList>
    </citation>
    <scope>NUCLEOTIDE SEQUENCE [LARGE SCALE GENOMIC DNA]</scope>
    <source>
        <strain evidence="1 2">20</strain>
    </source>
</reference>
<proteinExistence type="predicted"/>
<dbReference type="Proteomes" id="UP000249070">
    <property type="component" value="Unassembled WGS sequence"/>
</dbReference>
<accession>A0AB73TME1</accession>
<dbReference type="AlphaFoldDB" id="A0AB73TME1"/>
<evidence type="ECO:0000313" key="1">
    <source>
        <dbReference type="EMBL" id="PZM53092.1"/>
    </source>
</evidence>